<dbReference type="Gene3D" id="3.30.70.120">
    <property type="match status" value="1"/>
</dbReference>
<dbReference type="InterPro" id="IPR011322">
    <property type="entry name" value="N-reg_PII-like_a/b"/>
</dbReference>
<comment type="caution">
    <text evidence="2">The sequence shown here is derived from an EMBL/GenBank/DDBJ whole genome shotgun (WGS) entry which is preliminary data.</text>
</comment>
<dbReference type="EMBL" id="WTYC01000003">
    <property type="protein sequence ID" value="MXO47976.1"/>
    <property type="molecule type" value="Genomic_DNA"/>
</dbReference>
<dbReference type="Pfam" id="PF03091">
    <property type="entry name" value="CutA1"/>
    <property type="match status" value="1"/>
</dbReference>
<dbReference type="InterPro" id="IPR004323">
    <property type="entry name" value="Ion_tolerance_CutA"/>
</dbReference>
<evidence type="ECO:0000256" key="1">
    <source>
        <dbReference type="ARBA" id="ARBA00010169"/>
    </source>
</evidence>
<proteinExistence type="inferred from homology"/>
<evidence type="ECO:0000313" key="2">
    <source>
        <dbReference type="EMBL" id="MXO47976.1"/>
    </source>
</evidence>
<comment type="similarity">
    <text evidence="1">Belongs to the CutA family.</text>
</comment>
<dbReference type="PANTHER" id="PTHR23419:SF8">
    <property type="entry name" value="FI09726P"/>
    <property type="match status" value="1"/>
</dbReference>
<sequence>MSALIYCPFPDAESARNVGEQLLDEGLIGCINIGGPIQSFFAWGGERGEGEECPALLKTDAQLLELAISRLEELHPYDSPAVLGWPCVAGKATESWLRTLGGGGSVRH</sequence>
<organism evidence="2 3">
    <name type="scientific">Qipengyuania vulgaris</name>
    <dbReference type="NCBI Taxonomy" id="291985"/>
    <lineage>
        <taxon>Bacteria</taxon>
        <taxon>Pseudomonadati</taxon>
        <taxon>Pseudomonadota</taxon>
        <taxon>Alphaproteobacteria</taxon>
        <taxon>Sphingomonadales</taxon>
        <taxon>Erythrobacteraceae</taxon>
        <taxon>Qipengyuania</taxon>
    </lineage>
</organism>
<dbReference type="InterPro" id="IPR015867">
    <property type="entry name" value="N-reg_PII/ATP_PRibTrfase_C"/>
</dbReference>
<name>A0A844XQZ2_9SPHN</name>
<keyword evidence="3" id="KW-1185">Reference proteome</keyword>
<accession>A0A844XQZ2</accession>
<dbReference type="Proteomes" id="UP000448199">
    <property type="component" value="Unassembled WGS sequence"/>
</dbReference>
<dbReference type="SUPFAM" id="SSF54913">
    <property type="entry name" value="GlnB-like"/>
    <property type="match status" value="1"/>
</dbReference>
<dbReference type="RefSeq" id="WP_160727537.1">
    <property type="nucleotide sequence ID" value="NZ_WTYC01000003.1"/>
</dbReference>
<dbReference type="PANTHER" id="PTHR23419">
    <property type="entry name" value="DIVALENT CATION TOLERANCE CUTA-RELATED"/>
    <property type="match status" value="1"/>
</dbReference>
<dbReference type="GO" id="GO:0005507">
    <property type="term" value="F:copper ion binding"/>
    <property type="evidence" value="ECO:0007669"/>
    <property type="project" value="TreeGrafter"/>
</dbReference>
<evidence type="ECO:0000313" key="3">
    <source>
        <dbReference type="Proteomes" id="UP000448199"/>
    </source>
</evidence>
<gene>
    <name evidence="2" type="ORF">GRI69_06880</name>
</gene>
<dbReference type="GO" id="GO:0010038">
    <property type="term" value="P:response to metal ion"/>
    <property type="evidence" value="ECO:0007669"/>
    <property type="project" value="InterPro"/>
</dbReference>
<protein>
    <submittedName>
        <fullName evidence="2">Divalent cation tolerance protein CutA</fullName>
    </submittedName>
</protein>
<reference evidence="2 3" key="1">
    <citation type="submission" date="2019-12" db="EMBL/GenBank/DDBJ databases">
        <title>Genomic-based taxomic classification of the family Erythrobacteraceae.</title>
        <authorList>
            <person name="Xu L."/>
        </authorList>
    </citation>
    <scope>NUCLEOTIDE SEQUENCE [LARGE SCALE GENOMIC DNA]</scope>
    <source>
        <strain evidence="2 3">DSM 17792</strain>
    </source>
</reference>
<dbReference type="OrthoDB" id="37622at2"/>
<dbReference type="AlphaFoldDB" id="A0A844XQZ2"/>